<dbReference type="GO" id="GO:0003677">
    <property type="term" value="F:DNA binding"/>
    <property type="evidence" value="ECO:0007669"/>
    <property type="project" value="InterPro"/>
</dbReference>
<dbReference type="AlphaFoldDB" id="A0A448TBQ5"/>
<evidence type="ECO:0000256" key="1">
    <source>
        <dbReference type="SAM" id="Coils"/>
    </source>
</evidence>
<proteinExistence type="predicted"/>
<reference evidence="2" key="1">
    <citation type="submission" date="2018-12" db="EMBL/GenBank/DDBJ databases">
        <authorList>
            <consortium name="Pathogen Informatics"/>
        </authorList>
    </citation>
    <scope>NUCLEOTIDE SEQUENCE [LARGE SCALE GENOMIC DNA]</scope>
    <source>
        <strain evidence="2">NCTC10643</strain>
    </source>
</reference>
<keyword evidence="1" id="KW-0175">Coiled coil</keyword>
<evidence type="ECO:0000313" key="3">
    <source>
        <dbReference type="Proteomes" id="UP000271188"/>
    </source>
</evidence>
<dbReference type="RefSeq" id="WP_126302057.1">
    <property type="nucleotide sequence ID" value="NZ_LR134495.1"/>
</dbReference>
<protein>
    <submittedName>
        <fullName evidence="2">Uncharacterized protein</fullName>
    </submittedName>
</protein>
<dbReference type="EMBL" id="LR134495">
    <property type="protein sequence ID" value="VEI77431.1"/>
    <property type="molecule type" value="Genomic_DNA"/>
</dbReference>
<evidence type="ECO:0000313" key="2">
    <source>
        <dbReference type="EMBL" id="VEI77431.1"/>
    </source>
</evidence>
<sequence>MDKAKLSTELQNQINQLNQLRKQALKQEQDEQKLFEKNKIEDLPHFGKQLNTQRKLLGIELTTLEMQTGISSSTLKRLFKDPSQVKFQTICIVAETLGFNLCAINTHKQE</sequence>
<organism evidence="2 3">
    <name type="scientific">Mannheimia haemolytica</name>
    <name type="common">Pasteurella haemolytica</name>
    <dbReference type="NCBI Taxonomy" id="75985"/>
    <lineage>
        <taxon>Bacteria</taxon>
        <taxon>Pseudomonadati</taxon>
        <taxon>Pseudomonadota</taxon>
        <taxon>Gammaproteobacteria</taxon>
        <taxon>Pasteurellales</taxon>
        <taxon>Pasteurellaceae</taxon>
        <taxon>Mannheimia</taxon>
    </lineage>
</organism>
<dbReference type="Gene3D" id="1.10.260.40">
    <property type="entry name" value="lambda repressor-like DNA-binding domains"/>
    <property type="match status" value="1"/>
</dbReference>
<feature type="coiled-coil region" evidence="1">
    <location>
        <begin position="3"/>
        <end position="37"/>
    </location>
</feature>
<name>A0A448TBQ5_MANHA</name>
<dbReference type="SUPFAM" id="SSF47413">
    <property type="entry name" value="lambda repressor-like DNA-binding domains"/>
    <property type="match status" value="1"/>
</dbReference>
<accession>A0A448TBQ5</accession>
<dbReference type="Proteomes" id="UP000271188">
    <property type="component" value="Chromosome"/>
</dbReference>
<dbReference type="InterPro" id="IPR010982">
    <property type="entry name" value="Lambda_DNA-bd_dom_sf"/>
</dbReference>
<gene>
    <name evidence="2" type="ORF">NCTC10643_01396</name>
</gene>